<dbReference type="PRINTS" id="PR01483">
    <property type="entry name" value="FASYNTHASE"/>
</dbReference>
<dbReference type="PANTHER" id="PTHR43841">
    <property type="entry name" value="3-HYDROXYACYL-THIOESTER DEHYDRATASE HTDX-RELATED"/>
    <property type="match status" value="1"/>
</dbReference>
<keyword evidence="3" id="KW-1185">Reference proteome</keyword>
<dbReference type="STRING" id="698738.OLEAN_C21400"/>
<evidence type="ECO:0000313" key="3">
    <source>
        <dbReference type="Proteomes" id="UP000032749"/>
    </source>
</evidence>
<dbReference type="Gene3D" id="3.10.129.10">
    <property type="entry name" value="Hotdog Thioesterase"/>
    <property type="match status" value="1"/>
</dbReference>
<dbReference type="HOGENOM" id="CLU_056696_0_0_6"/>
<dbReference type="InterPro" id="IPR002539">
    <property type="entry name" value="MaoC-like_dom"/>
</dbReference>
<accession>R4YMT9</accession>
<gene>
    <name evidence="2" type="ORF">OLEAN_C21400</name>
</gene>
<dbReference type="Pfam" id="PF01575">
    <property type="entry name" value="MaoC_dehydratas"/>
    <property type="match status" value="1"/>
</dbReference>
<name>R4YMT9_OLEAN</name>
<dbReference type="InterPro" id="IPR029069">
    <property type="entry name" value="HotDog_dom_sf"/>
</dbReference>
<dbReference type="OrthoDB" id="9774179at2"/>
<dbReference type="GO" id="GO:0005835">
    <property type="term" value="C:fatty acid synthase complex"/>
    <property type="evidence" value="ECO:0007669"/>
    <property type="project" value="InterPro"/>
</dbReference>
<dbReference type="GO" id="GO:0004312">
    <property type="term" value="F:fatty acid synthase activity"/>
    <property type="evidence" value="ECO:0007669"/>
    <property type="project" value="InterPro"/>
</dbReference>
<evidence type="ECO:0000313" key="2">
    <source>
        <dbReference type="EMBL" id="CCK76316.1"/>
    </source>
</evidence>
<reference evidence="2 3" key="1">
    <citation type="journal article" date="2013" name="Nat. Commun.">
        <title>Genome sequence and functional genomic analysis of the oil-degrading bacterium Oleispira antarctica.</title>
        <authorList>
            <person name="Kube M."/>
            <person name="Chernikova T.N."/>
            <person name="Al-Ramahi Y."/>
            <person name="Beloqui A."/>
            <person name="Lopez-Cortez N."/>
            <person name="Guazzaroni M.E."/>
            <person name="Heipieper H.J."/>
            <person name="Klages S."/>
            <person name="Kotsyurbenko O.R."/>
            <person name="Langer I."/>
            <person name="Nechitaylo T.Y."/>
            <person name="Lunsdorf H."/>
            <person name="Fernandez M."/>
            <person name="Juarez S."/>
            <person name="Ciordia S."/>
            <person name="Singer A."/>
            <person name="Kagan O."/>
            <person name="Egorova O."/>
            <person name="Petit P.A."/>
            <person name="Stogios P."/>
            <person name="Kim Y."/>
            <person name="Tchigvintsev A."/>
            <person name="Flick R."/>
            <person name="Denaro R."/>
            <person name="Genovese M."/>
            <person name="Albar J.P."/>
            <person name="Reva O.N."/>
            <person name="Martinez-Gomariz M."/>
            <person name="Tran H."/>
            <person name="Ferrer M."/>
            <person name="Savchenko A."/>
            <person name="Yakunin A.F."/>
            <person name="Yakimov M.M."/>
            <person name="Golyshina O.V."/>
            <person name="Reinhardt R."/>
            <person name="Golyshin P.N."/>
        </authorList>
    </citation>
    <scope>NUCLEOTIDE SEQUENCE [LARGE SCALE GENOMIC DNA]</scope>
</reference>
<dbReference type="GO" id="GO:0006633">
    <property type="term" value="P:fatty acid biosynthetic process"/>
    <property type="evidence" value="ECO:0007669"/>
    <property type="project" value="InterPro"/>
</dbReference>
<dbReference type="SUPFAM" id="SSF54637">
    <property type="entry name" value="Thioesterase/thiol ester dehydrase-isomerase"/>
    <property type="match status" value="2"/>
</dbReference>
<protein>
    <submittedName>
        <fullName evidence="2">MaoC domain protein dehydratase</fullName>
    </submittedName>
</protein>
<dbReference type="KEGG" id="oai:OLEAN_C21400"/>
<dbReference type="Proteomes" id="UP000032749">
    <property type="component" value="Chromosome"/>
</dbReference>
<feature type="domain" description="MaoC-like" evidence="1">
    <location>
        <begin position="187"/>
        <end position="282"/>
    </location>
</feature>
<dbReference type="InterPro" id="IPR003965">
    <property type="entry name" value="Fatty_acid_synthase"/>
</dbReference>
<dbReference type="EMBL" id="FO203512">
    <property type="protein sequence ID" value="CCK76316.1"/>
    <property type="molecule type" value="Genomic_DNA"/>
</dbReference>
<evidence type="ECO:0000259" key="1">
    <source>
        <dbReference type="Pfam" id="PF01575"/>
    </source>
</evidence>
<dbReference type="PANTHER" id="PTHR43841:SF1">
    <property type="entry name" value="3-HYDROXYACYL-THIOESTER DEHYDRATASE X"/>
    <property type="match status" value="1"/>
</dbReference>
<sequence length="295" mass="33451">MSQSTRIQLTKTPNTLNQYRRAVLSKATKTKKPVLPTTRITLSDISVDAKKVAQYSEVCGFKKNTQKLPMTFPHLLAFPLHLELMLLRDFPFAIMGMVHVRNEITQYRAINILEKMDVTCFLSDIRKTDKGYDIDVKTEIYITGQRVWESISTNLTRQKTDIAPAAKNQEPNTLPEYPYSEFWHLSSDLGRRYALVSGDSNPIHLFSLSAKLFGFKGHIAHGMWSKARMVAALYENIDSEACKVIVDFKLPVFLPASVQLNYDIQGNRIEFDLRDKTGTKPHLKGSIAALSPQKA</sequence>
<dbReference type="AlphaFoldDB" id="R4YMT9"/>
<proteinExistence type="predicted"/>
<organism evidence="2 3">
    <name type="scientific">Oleispira antarctica RB-8</name>
    <dbReference type="NCBI Taxonomy" id="698738"/>
    <lineage>
        <taxon>Bacteria</taxon>
        <taxon>Pseudomonadati</taxon>
        <taxon>Pseudomonadota</taxon>
        <taxon>Gammaproteobacteria</taxon>
        <taxon>Oceanospirillales</taxon>
        <taxon>Oceanospirillaceae</taxon>
        <taxon>Oleispira</taxon>
    </lineage>
</organism>
<dbReference type="PATRIC" id="fig|698738.3.peg.2215"/>